<organism evidence="3 4">
    <name type="scientific">Paracraurococcus ruber</name>
    <dbReference type="NCBI Taxonomy" id="77675"/>
    <lineage>
        <taxon>Bacteria</taxon>
        <taxon>Pseudomonadati</taxon>
        <taxon>Pseudomonadota</taxon>
        <taxon>Alphaproteobacteria</taxon>
        <taxon>Acetobacterales</taxon>
        <taxon>Roseomonadaceae</taxon>
        <taxon>Paracraurococcus</taxon>
    </lineage>
</organism>
<dbReference type="Gene3D" id="3.40.190.150">
    <property type="entry name" value="Bordetella uptake gene, domain 1"/>
    <property type="match status" value="1"/>
</dbReference>
<accession>A0ABS1CSD8</accession>
<comment type="caution">
    <text evidence="3">The sequence shown here is derived from an EMBL/GenBank/DDBJ whole genome shotgun (WGS) entry which is preliminary data.</text>
</comment>
<dbReference type="PANTHER" id="PTHR42928:SF5">
    <property type="entry name" value="BLR1237 PROTEIN"/>
    <property type="match status" value="1"/>
</dbReference>
<dbReference type="EMBL" id="NRSG01000016">
    <property type="protein sequence ID" value="MBK1657368.1"/>
    <property type="molecule type" value="Genomic_DNA"/>
</dbReference>
<sequence length="324" mass="33587">MRRRHLIAAALAAPPLLMAPSLARAQGQGTTRIIVPNAAGGTSDILARLIAGPLGRQLGQTVIVENRAGAGGNIGADYVAKSPPDGTTLLLLDVSVLATNPFLFARLPFDVERDLATVSMLIYAPYILAVRNGLPAQDAAGLAAYAKANPGKLNFANSGAGTLTHLVAVALAAAWGGEMLQVPYRGGAPALLAVASGEADLTMQGATQSMPHVTGGRMRGLAVSGPRRLPSLPDLPTFAELGWPQAEAGTWQGVLVQGSTPPATIARLEAAIREVMQEAAIRARVGELGAELRSDGADAFRARLRADTASLGKVIRDHDIRIDQ</sequence>
<evidence type="ECO:0000313" key="3">
    <source>
        <dbReference type="EMBL" id="MBK1657368.1"/>
    </source>
</evidence>
<evidence type="ECO:0000256" key="1">
    <source>
        <dbReference type="ARBA" id="ARBA00006987"/>
    </source>
</evidence>
<dbReference type="PIRSF" id="PIRSF017082">
    <property type="entry name" value="YflP"/>
    <property type="match status" value="1"/>
</dbReference>
<dbReference type="Gene3D" id="3.40.190.10">
    <property type="entry name" value="Periplasmic binding protein-like II"/>
    <property type="match status" value="1"/>
</dbReference>
<evidence type="ECO:0000313" key="4">
    <source>
        <dbReference type="Proteomes" id="UP000697995"/>
    </source>
</evidence>
<keyword evidence="2" id="KW-0732">Signal</keyword>
<dbReference type="PANTHER" id="PTHR42928">
    <property type="entry name" value="TRICARBOXYLATE-BINDING PROTEIN"/>
    <property type="match status" value="1"/>
</dbReference>
<name>A0ABS1CSD8_9PROT</name>
<proteinExistence type="inferred from homology"/>
<dbReference type="RefSeq" id="WP_133218940.1">
    <property type="nucleotide sequence ID" value="NZ_NRSG01000016.1"/>
</dbReference>
<comment type="similarity">
    <text evidence="1">Belongs to the UPF0065 (bug) family.</text>
</comment>
<reference evidence="3 4" key="1">
    <citation type="journal article" date="2020" name="Microorganisms">
        <title>Osmotic Adaptation and Compatible Solute Biosynthesis of Phototrophic Bacteria as Revealed from Genome Analyses.</title>
        <authorList>
            <person name="Imhoff J.F."/>
            <person name="Rahn T."/>
            <person name="Kunzel S."/>
            <person name="Keller A."/>
            <person name="Neulinger S.C."/>
        </authorList>
    </citation>
    <scope>NUCLEOTIDE SEQUENCE [LARGE SCALE GENOMIC DNA]</scope>
    <source>
        <strain evidence="3 4">DSM 15382</strain>
    </source>
</reference>
<dbReference type="Pfam" id="PF03401">
    <property type="entry name" value="TctC"/>
    <property type="match status" value="1"/>
</dbReference>
<feature type="chain" id="PRO_5046620366" evidence="2">
    <location>
        <begin position="26"/>
        <end position="324"/>
    </location>
</feature>
<dbReference type="InterPro" id="IPR042100">
    <property type="entry name" value="Bug_dom1"/>
</dbReference>
<gene>
    <name evidence="3" type="ORF">CKO45_03880</name>
</gene>
<dbReference type="SUPFAM" id="SSF53850">
    <property type="entry name" value="Periplasmic binding protein-like II"/>
    <property type="match status" value="1"/>
</dbReference>
<protein>
    <submittedName>
        <fullName evidence="3">Twin-arginine translocation pathway signal protein</fullName>
    </submittedName>
</protein>
<keyword evidence="4" id="KW-1185">Reference proteome</keyword>
<dbReference type="InterPro" id="IPR005064">
    <property type="entry name" value="BUG"/>
</dbReference>
<dbReference type="Proteomes" id="UP000697995">
    <property type="component" value="Unassembled WGS sequence"/>
</dbReference>
<feature type="signal peptide" evidence="2">
    <location>
        <begin position="1"/>
        <end position="25"/>
    </location>
</feature>
<evidence type="ECO:0000256" key="2">
    <source>
        <dbReference type="SAM" id="SignalP"/>
    </source>
</evidence>